<organism evidence="1 2">
    <name type="scientific">Mycena indigotica</name>
    <dbReference type="NCBI Taxonomy" id="2126181"/>
    <lineage>
        <taxon>Eukaryota</taxon>
        <taxon>Fungi</taxon>
        <taxon>Dikarya</taxon>
        <taxon>Basidiomycota</taxon>
        <taxon>Agaricomycotina</taxon>
        <taxon>Agaricomycetes</taxon>
        <taxon>Agaricomycetidae</taxon>
        <taxon>Agaricales</taxon>
        <taxon>Marasmiineae</taxon>
        <taxon>Mycenaceae</taxon>
        <taxon>Mycena</taxon>
    </lineage>
</organism>
<dbReference type="Proteomes" id="UP000636479">
    <property type="component" value="Unassembled WGS sequence"/>
</dbReference>
<dbReference type="InterPro" id="IPR027417">
    <property type="entry name" value="P-loop_NTPase"/>
</dbReference>
<evidence type="ECO:0000313" key="1">
    <source>
        <dbReference type="EMBL" id="KAF7309432.1"/>
    </source>
</evidence>
<keyword evidence="2" id="KW-1185">Reference proteome</keyword>
<gene>
    <name evidence="1" type="ORF">MIND_00314000</name>
</gene>
<evidence type="ECO:0000313" key="2">
    <source>
        <dbReference type="Proteomes" id="UP000636479"/>
    </source>
</evidence>
<accession>A0A8H6T3W1</accession>
<dbReference type="RefSeq" id="XP_037222882.1">
    <property type="nucleotide sequence ID" value="XM_037359997.1"/>
</dbReference>
<dbReference type="AlphaFoldDB" id="A0A8H6T3W1"/>
<name>A0A8H6T3W1_9AGAR</name>
<dbReference type="PANTHER" id="PTHR37816:SF1">
    <property type="entry name" value="TOXIN"/>
    <property type="match status" value="1"/>
</dbReference>
<sequence>MTLAVPALIGADGKYRVHIVGNSGKLAKRFTGFLNVFFSTQSTTGRKLAEILGVPFISLDTLHWNPGWKASTGPEFHEKVQNALNAAPEGWVVDGNYSSKLGDLVDTNATDRIWLDPPLLQYLPRIILRTLRRLLRLGEPCSPGCNERFTEVFFSRDSIIWWCITHHSVVRKRETLNFAKMGLGVGSDLTGRKMRRIGGWGKELEQWLGAVRHLVRSK</sequence>
<dbReference type="SUPFAM" id="SSF52540">
    <property type="entry name" value="P-loop containing nucleoside triphosphate hydrolases"/>
    <property type="match status" value="1"/>
</dbReference>
<proteinExistence type="predicted"/>
<dbReference type="InterPro" id="IPR052922">
    <property type="entry name" value="Cytidylate_Kinase-2"/>
</dbReference>
<reference evidence="1" key="1">
    <citation type="submission" date="2020-05" db="EMBL/GenBank/DDBJ databases">
        <title>Mycena genomes resolve the evolution of fungal bioluminescence.</title>
        <authorList>
            <person name="Tsai I.J."/>
        </authorList>
    </citation>
    <scope>NUCLEOTIDE SEQUENCE</scope>
    <source>
        <strain evidence="1">171206Taipei</strain>
    </source>
</reference>
<comment type="caution">
    <text evidence="1">The sequence shown here is derived from an EMBL/GenBank/DDBJ whole genome shotgun (WGS) entry which is preliminary data.</text>
</comment>
<dbReference type="EMBL" id="JACAZF010000003">
    <property type="protein sequence ID" value="KAF7309432.1"/>
    <property type="molecule type" value="Genomic_DNA"/>
</dbReference>
<protein>
    <submittedName>
        <fullName evidence="1">Uncharacterized protein</fullName>
    </submittedName>
</protein>
<dbReference type="PANTHER" id="PTHR37816">
    <property type="entry name" value="YALI0E33011P"/>
    <property type="match status" value="1"/>
</dbReference>
<dbReference type="GeneID" id="59342513"/>
<dbReference type="OrthoDB" id="65590at2759"/>